<dbReference type="CTD" id="9952946"/>
<name>A0A1S0TFS8_LOALO</name>
<reference evidence="1" key="1">
    <citation type="submission" date="2012-04" db="EMBL/GenBank/DDBJ databases">
        <title>The Genome Sequence of Loa loa.</title>
        <authorList>
            <consortium name="The Broad Institute Genome Sequencing Platform"/>
            <consortium name="Broad Institute Genome Sequencing Center for Infectious Disease"/>
            <person name="Nutman T.B."/>
            <person name="Fink D.L."/>
            <person name="Russ C."/>
            <person name="Young S."/>
            <person name="Zeng Q."/>
            <person name="Gargeya S."/>
            <person name="Alvarado L."/>
            <person name="Berlin A."/>
            <person name="Chapman S.B."/>
            <person name="Chen Z."/>
            <person name="Freedman E."/>
            <person name="Gellesch M."/>
            <person name="Goldberg J."/>
            <person name="Griggs A."/>
            <person name="Gujja S."/>
            <person name="Heilman E.R."/>
            <person name="Heiman D."/>
            <person name="Howarth C."/>
            <person name="Mehta T."/>
            <person name="Neiman D."/>
            <person name="Pearson M."/>
            <person name="Roberts A."/>
            <person name="Saif S."/>
            <person name="Shea T."/>
            <person name="Shenoy N."/>
            <person name="Sisk P."/>
            <person name="Stolte C."/>
            <person name="Sykes S."/>
            <person name="White J."/>
            <person name="Yandava C."/>
            <person name="Haas B."/>
            <person name="Henn M.R."/>
            <person name="Nusbaum C."/>
            <person name="Birren B."/>
        </authorList>
    </citation>
    <scope>NUCLEOTIDE SEQUENCE [LARGE SCALE GENOMIC DNA]</scope>
</reference>
<accession>A0A1S0TFS8</accession>
<organism evidence="1">
    <name type="scientific">Loa loa</name>
    <name type="common">Eye worm</name>
    <name type="synonym">Filaria loa</name>
    <dbReference type="NCBI Taxonomy" id="7209"/>
    <lineage>
        <taxon>Eukaryota</taxon>
        <taxon>Metazoa</taxon>
        <taxon>Ecdysozoa</taxon>
        <taxon>Nematoda</taxon>
        <taxon>Chromadorea</taxon>
        <taxon>Rhabditida</taxon>
        <taxon>Spirurina</taxon>
        <taxon>Spiruromorpha</taxon>
        <taxon>Filarioidea</taxon>
        <taxon>Onchocercidae</taxon>
        <taxon>Loa</taxon>
    </lineage>
</organism>
<dbReference type="GeneID" id="9952946"/>
<dbReference type="RefSeq" id="XP_003150994.1">
    <property type="nucleotide sequence ID" value="XM_003150946.1"/>
</dbReference>
<protein>
    <submittedName>
        <fullName evidence="1">Uncharacterized protein</fullName>
    </submittedName>
</protein>
<dbReference type="EMBL" id="JH714064">
    <property type="protein sequence ID" value="EFO13075.1"/>
    <property type="molecule type" value="Genomic_DNA"/>
</dbReference>
<dbReference type="InParanoid" id="A0A1S0TFS8"/>
<proteinExistence type="predicted"/>
<dbReference type="AlphaFoldDB" id="A0A1S0TFS8"/>
<sequence>MKGYEDETEEGIIAKVTENSSSRVGEIVLLDEHETAQGVAGFRLLELGMSDYRN</sequence>
<dbReference type="KEGG" id="loa:LOAG_15456"/>
<evidence type="ECO:0000313" key="1">
    <source>
        <dbReference type="EMBL" id="EFO13075.1"/>
    </source>
</evidence>
<gene>
    <name evidence="1" type="ORF">LOAG_15456</name>
</gene>